<keyword evidence="1" id="KW-0175">Coiled coil</keyword>
<evidence type="ECO:0000313" key="3">
    <source>
        <dbReference type="Proteomes" id="UP000007800"/>
    </source>
</evidence>
<dbReference type="OrthoDB" id="10585804at2759"/>
<dbReference type="EMBL" id="GG683506">
    <property type="protein sequence ID" value="EER02075.1"/>
    <property type="molecule type" value="Genomic_DNA"/>
</dbReference>
<keyword evidence="3" id="KW-1185">Reference proteome</keyword>
<proteinExistence type="predicted"/>
<dbReference type="RefSeq" id="XP_002769357.1">
    <property type="nucleotide sequence ID" value="XM_002769311.1"/>
</dbReference>
<name>C5LMG8_PERM5</name>
<evidence type="ECO:0000313" key="2">
    <source>
        <dbReference type="EMBL" id="EER02075.1"/>
    </source>
</evidence>
<dbReference type="Proteomes" id="UP000007800">
    <property type="component" value="Unassembled WGS sequence"/>
</dbReference>
<accession>C5LMG8</accession>
<protein>
    <submittedName>
        <fullName evidence="2">Uncharacterized protein</fullName>
    </submittedName>
</protein>
<feature type="coiled-coil region" evidence="1">
    <location>
        <begin position="45"/>
        <end position="93"/>
    </location>
</feature>
<dbReference type="AlphaFoldDB" id="C5LMG8"/>
<reference evidence="2 3" key="1">
    <citation type="submission" date="2008-07" db="EMBL/GenBank/DDBJ databases">
        <authorList>
            <person name="El-Sayed N."/>
            <person name="Caler E."/>
            <person name="Inman J."/>
            <person name="Amedeo P."/>
            <person name="Hass B."/>
            <person name="Wortman J."/>
        </authorList>
    </citation>
    <scope>NUCLEOTIDE SEQUENCE [LARGE SCALE GENOMIC DNA]</scope>
    <source>
        <strain evidence="3">ATCC 50983 / TXsc</strain>
    </source>
</reference>
<feature type="coiled-coil region" evidence="1">
    <location>
        <begin position="176"/>
        <end position="203"/>
    </location>
</feature>
<gene>
    <name evidence="2" type="ORF">Pmar_PMAR010577</name>
</gene>
<evidence type="ECO:0000256" key="1">
    <source>
        <dbReference type="SAM" id="Coils"/>
    </source>
</evidence>
<organism evidence="3">
    <name type="scientific">Perkinsus marinus (strain ATCC 50983 / TXsc)</name>
    <dbReference type="NCBI Taxonomy" id="423536"/>
    <lineage>
        <taxon>Eukaryota</taxon>
        <taxon>Sar</taxon>
        <taxon>Alveolata</taxon>
        <taxon>Perkinsozoa</taxon>
        <taxon>Perkinsea</taxon>
        <taxon>Perkinsida</taxon>
        <taxon>Perkinsidae</taxon>
        <taxon>Perkinsus</taxon>
    </lineage>
</organism>
<sequence>MAVLYPQTARGLVGVDITKPAGESDKKGYGSTLPEGLGLDHPSDVMELQLAVHALELENAALKRRAKERSRTLEEAQKKVQSLQEALREAELSNTQSTATDGSMTTYGVVSESLRKVVGLLTEAGQQLHRPKECGALLIEAAERIAEIDESMRRRKIMSSGGQERGVDDDSSSKKVKTLEVEVEDLRKKLAEAERMITSSHAREFDLVIIAACVEADSSFSS</sequence>
<dbReference type="InParanoid" id="C5LMG8"/>
<dbReference type="GeneID" id="9054805"/>